<evidence type="ECO:0000256" key="4">
    <source>
        <dbReference type="SAM" id="SignalP"/>
    </source>
</evidence>
<keyword evidence="6" id="KW-1185">Reference proteome</keyword>
<dbReference type="RefSeq" id="WP_121168494.1">
    <property type="nucleotide sequence ID" value="NZ_RAPE01000005.1"/>
</dbReference>
<dbReference type="InterPro" id="IPR007428">
    <property type="entry name" value="MlaA"/>
</dbReference>
<organism evidence="5 6">
    <name type="scientific">Roseovarius spongiae</name>
    <dbReference type="NCBI Taxonomy" id="2320272"/>
    <lineage>
        <taxon>Bacteria</taxon>
        <taxon>Pseudomonadati</taxon>
        <taxon>Pseudomonadota</taxon>
        <taxon>Alphaproteobacteria</taxon>
        <taxon>Rhodobacterales</taxon>
        <taxon>Roseobacteraceae</taxon>
        <taxon>Roseovarius</taxon>
    </lineage>
</organism>
<dbReference type="OrthoDB" id="9785326at2"/>
<dbReference type="GO" id="GO:0016020">
    <property type="term" value="C:membrane"/>
    <property type="evidence" value="ECO:0007669"/>
    <property type="project" value="InterPro"/>
</dbReference>
<dbReference type="Pfam" id="PF04333">
    <property type="entry name" value="MlaA"/>
    <property type="match status" value="1"/>
</dbReference>
<protein>
    <submittedName>
        <fullName evidence="5">VacJ family lipoprotein</fullName>
    </submittedName>
</protein>
<sequence>MPTPSSRTGRARAALAFVCALVLTACGAPDPALNRDAPYDPYEAENRRMHAFNRSLDRTLIRSAGKGYSSAVPDDIEMVIGNFADNMSLPVAIVNNILQGNGKSASEDFYRFLVNSTIGLGGLFDTATELEMPAPSGADFGQTLYVWGVHEGPYIELPLLGPSTTRDAVGRTVDLFANPLKYALESPESYIPTAASASKALTTRGRYSETIDSVLYDSADSYAASRSLYLQNRRFKVGRGSSDAYLDPYDTGSGAQTSPGDSYEDPYDE</sequence>
<dbReference type="PANTHER" id="PTHR30035:SF3">
    <property type="entry name" value="INTERMEMBRANE PHOSPHOLIPID TRANSPORT SYSTEM LIPOPROTEIN MLAA"/>
    <property type="match status" value="1"/>
</dbReference>
<feature type="chain" id="PRO_5017373756" evidence="4">
    <location>
        <begin position="28"/>
        <end position="269"/>
    </location>
</feature>
<dbReference type="GO" id="GO:0120010">
    <property type="term" value="P:intermembrane phospholipid transfer"/>
    <property type="evidence" value="ECO:0007669"/>
    <property type="project" value="TreeGrafter"/>
</dbReference>
<dbReference type="EMBL" id="RAPE01000005">
    <property type="protein sequence ID" value="RKF12880.1"/>
    <property type="molecule type" value="Genomic_DNA"/>
</dbReference>
<keyword evidence="5" id="KW-0449">Lipoprotein</keyword>
<dbReference type="PRINTS" id="PR01805">
    <property type="entry name" value="VACJLIPOPROT"/>
</dbReference>
<evidence type="ECO:0000256" key="3">
    <source>
        <dbReference type="SAM" id="MobiDB-lite"/>
    </source>
</evidence>
<reference evidence="5 6" key="1">
    <citation type="submission" date="2018-09" db="EMBL/GenBank/DDBJ databases">
        <title>Roseovarius spongiae sp. nov., isolated from a marine sponge.</title>
        <authorList>
            <person name="Zhuang L."/>
            <person name="Luo L."/>
        </authorList>
    </citation>
    <scope>NUCLEOTIDE SEQUENCE [LARGE SCALE GENOMIC DNA]</scope>
    <source>
        <strain evidence="5 6">HN-E21</strain>
    </source>
</reference>
<comment type="similarity">
    <text evidence="1">Belongs to the MlaA family.</text>
</comment>
<evidence type="ECO:0000256" key="1">
    <source>
        <dbReference type="ARBA" id="ARBA00010634"/>
    </source>
</evidence>
<dbReference type="AlphaFoldDB" id="A0A3A8B449"/>
<gene>
    <name evidence="5" type="ORF">D6850_15335</name>
</gene>
<proteinExistence type="inferred from homology"/>
<comment type="caution">
    <text evidence="5">The sequence shown here is derived from an EMBL/GenBank/DDBJ whole genome shotgun (WGS) entry which is preliminary data.</text>
</comment>
<name>A0A3A8B449_9RHOB</name>
<accession>A0A3A8B449</accession>
<evidence type="ECO:0000313" key="5">
    <source>
        <dbReference type="EMBL" id="RKF12880.1"/>
    </source>
</evidence>
<evidence type="ECO:0000313" key="6">
    <source>
        <dbReference type="Proteomes" id="UP000281128"/>
    </source>
</evidence>
<evidence type="ECO:0000256" key="2">
    <source>
        <dbReference type="ARBA" id="ARBA00022729"/>
    </source>
</evidence>
<dbReference type="PROSITE" id="PS51257">
    <property type="entry name" value="PROKAR_LIPOPROTEIN"/>
    <property type="match status" value="1"/>
</dbReference>
<feature type="region of interest" description="Disordered" evidence="3">
    <location>
        <begin position="240"/>
        <end position="269"/>
    </location>
</feature>
<dbReference type="Proteomes" id="UP000281128">
    <property type="component" value="Unassembled WGS sequence"/>
</dbReference>
<keyword evidence="2 4" id="KW-0732">Signal</keyword>
<feature type="signal peptide" evidence="4">
    <location>
        <begin position="1"/>
        <end position="27"/>
    </location>
</feature>
<dbReference type="PANTHER" id="PTHR30035">
    <property type="entry name" value="LIPOPROTEIN VACJ-RELATED"/>
    <property type="match status" value="1"/>
</dbReference>